<feature type="signal peptide" evidence="1">
    <location>
        <begin position="1"/>
        <end position="22"/>
    </location>
</feature>
<gene>
    <name evidence="2" type="ORF">RF091_20520</name>
</gene>
<evidence type="ECO:0000313" key="2">
    <source>
        <dbReference type="EMBL" id="MDQ9557882.1"/>
    </source>
</evidence>
<proteinExistence type="predicted"/>
<reference evidence="2 3" key="1">
    <citation type="submission" date="2023-07" db="EMBL/GenBank/DDBJ databases">
        <title>Pathogens genome sequencing project 196.</title>
        <authorList>
            <person name="Cao X."/>
        </authorList>
    </citation>
    <scope>NUCLEOTIDE SEQUENCE [LARGE SCALE GENOMIC DNA]</scope>
    <source>
        <strain evidence="2 3">SM41</strain>
    </source>
</reference>
<comment type="caution">
    <text evidence="2">The sequence shown here is derived from an EMBL/GenBank/DDBJ whole genome shotgun (WGS) entry which is preliminary data.</text>
</comment>
<dbReference type="InterPro" id="IPR017738">
    <property type="entry name" value="T6SS-assoc_VCA0118"/>
</dbReference>
<dbReference type="Pfam" id="PF11319">
    <property type="entry name" value="VasI"/>
    <property type="match status" value="1"/>
</dbReference>
<evidence type="ECO:0000313" key="3">
    <source>
        <dbReference type="Proteomes" id="UP001234811"/>
    </source>
</evidence>
<dbReference type="Proteomes" id="UP001234811">
    <property type="component" value="Unassembled WGS sequence"/>
</dbReference>
<dbReference type="EMBL" id="JAVIPQ010000377">
    <property type="protein sequence ID" value="MDQ9557882.1"/>
    <property type="molecule type" value="Genomic_DNA"/>
</dbReference>
<organism evidence="2 3">
    <name type="scientific">Serratia marcescens</name>
    <dbReference type="NCBI Taxonomy" id="615"/>
    <lineage>
        <taxon>Bacteria</taxon>
        <taxon>Pseudomonadati</taxon>
        <taxon>Pseudomonadota</taxon>
        <taxon>Gammaproteobacteria</taxon>
        <taxon>Enterobacterales</taxon>
        <taxon>Yersiniaceae</taxon>
        <taxon>Serratia</taxon>
    </lineage>
</organism>
<protein>
    <submittedName>
        <fullName evidence="2">Type VI secretion system-associated protein TagO</fullName>
    </submittedName>
</protein>
<accession>A0ABD5BMA0</accession>
<sequence length="214" mass="24144">MKKLLAKIIPLVILSYASHVYAQDTQNPTASECRSLKDNIQRLQCYDLMSKNDASKEKEPEGLQSGLPDGDVGGWKIEKMQSQIDDSWNVFVSLASTNTIRTPYGEYLNPSLYAVCREAKTELFVSWGVFLGTDQARMIQRIDADKATQKMYTISTDNKSVFYRGNAIPTIKKLMNSKKLYLQIVPYSENAIDATFDLSGLSEAIKPLRHACKW</sequence>
<name>A0ABD5BMA0_SERMA</name>
<feature type="chain" id="PRO_5044865993" evidence="1">
    <location>
        <begin position="23"/>
        <end position="214"/>
    </location>
</feature>
<dbReference type="AlphaFoldDB" id="A0ABD5BMA0"/>
<evidence type="ECO:0000256" key="1">
    <source>
        <dbReference type="SAM" id="SignalP"/>
    </source>
</evidence>
<dbReference type="RefSeq" id="WP_149505969.1">
    <property type="nucleotide sequence ID" value="NZ_CP109829.1"/>
</dbReference>
<dbReference type="GeneID" id="98187730"/>
<keyword evidence="1" id="KW-0732">Signal</keyword>